<feature type="compositionally biased region" description="Polar residues" evidence="1">
    <location>
        <begin position="32"/>
        <end position="44"/>
    </location>
</feature>
<name>A0ABR0LK02_9PEZI</name>
<feature type="non-terminal residue" evidence="2">
    <location>
        <position position="152"/>
    </location>
</feature>
<evidence type="ECO:0000313" key="3">
    <source>
        <dbReference type="Proteomes" id="UP001357485"/>
    </source>
</evidence>
<feature type="non-terminal residue" evidence="2">
    <location>
        <position position="1"/>
    </location>
</feature>
<proteinExistence type="predicted"/>
<dbReference type="EMBL" id="JAVRRA010020057">
    <property type="protein sequence ID" value="KAK5173951.1"/>
    <property type="molecule type" value="Genomic_DNA"/>
</dbReference>
<protein>
    <recommendedName>
        <fullName evidence="4">Coronin</fullName>
    </recommendedName>
</protein>
<feature type="compositionally biased region" description="Polar residues" evidence="1">
    <location>
        <begin position="105"/>
        <end position="114"/>
    </location>
</feature>
<gene>
    <name evidence="2" type="ORF">LTR16_011589</name>
</gene>
<feature type="compositionally biased region" description="Basic residues" evidence="1">
    <location>
        <begin position="1"/>
        <end position="15"/>
    </location>
</feature>
<feature type="compositionally biased region" description="Acidic residues" evidence="1">
    <location>
        <begin position="143"/>
        <end position="152"/>
    </location>
</feature>
<evidence type="ECO:0000313" key="2">
    <source>
        <dbReference type="EMBL" id="KAK5173951.1"/>
    </source>
</evidence>
<evidence type="ECO:0008006" key="4">
    <source>
        <dbReference type="Google" id="ProtNLM"/>
    </source>
</evidence>
<feature type="region of interest" description="Disordered" evidence="1">
    <location>
        <begin position="1"/>
        <end position="152"/>
    </location>
</feature>
<sequence length="152" mass="16336">FEQLKKQKGKKAGAAKKKDDAPETAEDPAVAPSQSTVDDTTTADITEPSALQEDTTSAEPAVLSPQPTPVEGFAAPEESKQPHARQPSLSIQSKQRSESFRRGSIVQSPTTSALKSPLLGPAGSTDASRIEELEQENKRLKDVEEELEELRA</sequence>
<comment type="caution">
    <text evidence="2">The sequence shown here is derived from an EMBL/GenBank/DDBJ whole genome shotgun (WGS) entry which is preliminary data.</text>
</comment>
<feature type="compositionally biased region" description="Basic and acidic residues" evidence="1">
    <location>
        <begin position="128"/>
        <end position="142"/>
    </location>
</feature>
<dbReference type="Proteomes" id="UP001357485">
    <property type="component" value="Unassembled WGS sequence"/>
</dbReference>
<reference evidence="2 3" key="1">
    <citation type="submission" date="2023-08" db="EMBL/GenBank/DDBJ databases">
        <title>Black Yeasts Isolated from many extreme environments.</title>
        <authorList>
            <person name="Coleine C."/>
            <person name="Stajich J.E."/>
            <person name="Selbmann L."/>
        </authorList>
    </citation>
    <scope>NUCLEOTIDE SEQUENCE [LARGE SCALE GENOMIC DNA]</scope>
    <source>
        <strain evidence="2 3">CCFEE 536</strain>
    </source>
</reference>
<accession>A0ABR0LK02</accession>
<evidence type="ECO:0000256" key="1">
    <source>
        <dbReference type="SAM" id="MobiDB-lite"/>
    </source>
</evidence>
<keyword evidence="3" id="KW-1185">Reference proteome</keyword>
<organism evidence="2 3">
    <name type="scientific">Cryomyces antarcticus</name>
    <dbReference type="NCBI Taxonomy" id="329879"/>
    <lineage>
        <taxon>Eukaryota</taxon>
        <taxon>Fungi</taxon>
        <taxon>Dikarya</taxon>
        <taxon>Ascomycota</taxon>
        <taxon>Pezizomycotina</taxon>
        <taxon>Dothideomycetes</taxon>
        <taxon>Dothideomycetes incertae sedis</taxon>
        <taxon>Cryomyces</taxon>
    </lineage>
</organism>